<accession>A0ABU6J4J6</accession>
<reference evidence="1 2" key="1">
    <citation type="submission" date="2023-10" db="EMBL/GenBank/DDBJ databases">
        <title>Noviherbaspirillum sp. CPCC 100848 genome assembly.</title>
        <authorList>
            <person name="Li X.Y."/>
            <person name="Fang X.M."/>
        </authorList>
    </citation>
    <scope>NUCLEOTIDE SEQUENCE [LARGE SCALE GENOMIC DNA]</scope>
    <source>
        <strain evidence="1 2">CPCC 100848</strain>
    </source>
</reference>
<proteinExistence type="predicted"/>
<organism evidence="1 2">
    <name type="scientific">Noviherbaspirillum album</name>
    <dbReference type="NCBI Taxonomy" id="3080276"/>
    <lineage>
        <taxon>Bacteria</taxon>
        <taxon>Pseudomonadati</taxon>
        <taxon>Pseudomonadota</taxon>
        <taxon>Betaproteobacteria</taxon>
        <taxon>Burkholderiales</taxon>
        <taxon>Oxalobacteraceae</taxon>
        <taxon>Noviherbaspirillum</taxon>
    </lineage>
</organism>
<keyword evidence="2" id="KW-1185">Reference proteome</keyword>
<dbReference type="Proteomes" id="UP001352263">
    <property type="component" value="Unassembled WGS sequence"/>
</dbReference>
<name>A0ABU6J4J6_9BURK</name>
<comment type="caution">
    <text evidence="1">The sequence shown here is derived from an EMBL/GenBank/DDBJ whole genome shotgun (WGS) entry which is preliminary data.</text>
</comment>
<evidence type="ECO:0000313" key="2">
    <source>
        <dbReference type="Proteomes" id="UP001352263"/>
    </source>
</evidence>
<sequence length="173" mass="18020">MPGPLGDPEEPLPMVPTPPEVGFALGMPGPVTLLPDVLDVLPELPDACAVPQLMPALPVWVEADALALPPLADALVGGQSALLPGDAAPERVVPDAVVPLPPDVDMPVEPLLPSPLREFGSTELPEPMVRELMPDVLLVGVCACAIPAAASSAARLIEVMIFMLAPSWFVLKR</sequence>
<protein>
    <submittedName>
        <fullName evidence="1">Uncharacterized protein</fullName>
    </submittedName>
</protein>
<dbReference type="EMBL" id="JAWIIV010000003">
    <property type="protein sequence ID" value="MEC4718535.1"/>
    <property type="molecule type" value="Genomic_DNA"/>
</dbReference>
<evidence type="ECO:0000313" key="1">
    <source>
        <dbReference type="EMBL" id="MEC4718535.1"/>
    </source>
</evidence>
<dbReference type="RefSeq" id="WP_326505271.1">
    <property type="nucleotide sequence ID" value="NZ_JAWIIV010000003.1"/>
</dbReference>
<gene>
    <name evidence="1" type="ORF">RY831_05210</name>
</gene>